<feature type="transmembrane region" description="Helical" evidence="5">
    <location>
        <begin position="108"/>
        <end position="131"/>
    </location>
</feature>
<feature type="transmembrane region" description="Helical" evidence="5">
    <location>
        <begin position="298"/>
        <end position="318"/>
    </location>
</feature>
<evidence type="ECO:0000313" key="6">
    <source>
        <dbReference type="EMBL" id="KAK6759747.1"/>
    </source>
</evidence>
<keyword evidence="2 5" id="KW-0812">Transmembrane</keyword>
<dbReference type="PANTHER" id="PTHR46561:SF15">
    <property type="entry name" value="G_PROTEIN_RECEP_F1_2 DOMAIN-CONTAINING PROTEIN"/>
    <property type="match status" value="1"/>
</dbReference>
<feature type="transmembrane region" description="Helical" evidence="5">
    <location>
        <begin position="63"/>
        <end position="88"/>
    </location>
</feature>
<reference evidence="6 7" key="1">
    <citation type="submission" date="2023-08" db="EMBL/GenBank/DDBJ databases">
        <title>A Necator americanus chromosomal reference genome.</title>
        <authorList>
            <person name="Ilik V."/>
            <person name="Petrzelkova K.J."/>
            <person name="Pardy F."/>
            <person name="Fuh T."/>
            <person name="Niatou-Singa F.S."/>
            <person name="Gouil Q."/>
            <person name="Baker L."/>
            <person name="Ritchie M.E."/>
            <person name="Jex A.R."/>
            <person name="Gazzola D."/>
            <person name="Li H."/>
            <person name="Toshio Fujiwara R."/>
            <person name="Zhan B."/>
            <person name="Aroian R.V."/>
            <person name="Pafco B."/>
            <person name="Schwarz E.M."/>
        </authorList>
    </citation>
    <scope>NUCLEOTIDE SEQUENCE [LARGE SCALE GENOMIC DNA]</scope>
    <source>
        <strain evidence="6 7">Aroian</strain>
        <tissue evidence="6">Whole animal</tissue>
    </source>
</reference>
<evidence type="ECO:0000256" key="3">
    <source>
        <dbReference type="ARBA" id="ARBA00022989"/>
    </source>
</evidence>
<evidence type="ECO:0000256" key="5">
    <source>
        <dbReference type="SAM" id="Phobius"/>
    </source>
</evidence>
<feature type="transmembrane region" description="Helical" evidence="5">
    <location>
        <begin position="246"/>
        <end position="266"/>
    </location>
</feature>
<feature type="transmembrane region" description="Helical" evidence="5">
    <location>
        <begin position="151"/>
        <end position="172"/>
    </location>
</feature>
<keyword evidence="3 5" id="KW-1133">Transmembrane helix</keyword>
<keyword evidence="7" id="KW-1185">Reference proteome</keyword>
<evidence type="ECO:0000256" key="4">
    <source>
        <dbReference type="ARBA" id="ARBA00023136"/>
    </source>
</evidence>
<dbReference type="InterPro" id="IPR053286">
    <property type="entry name" value="Nematode_rcpt-like_srab"/>
</dbReference>
<keyword evidence="4 5" id="KW-0472">Membrane</keyword>
<gene>
    <name evidence="6" type="primary">Necator_chrX.g21521</name>
    <name evidence="6" type="ORF">RB195_021360</name>
</gene>
<evidence type="ECO:0000256" key="2">
    <source>
        <dbReference type="ARBA" id="ARBA00022692"/>
    </source>
</evidence>
<comment type="caution">
    <text evidence="6">The sequence shown here is derived from an EMBL/GenBank/DDBJ whole genome shotgun (WGS) entry which is preliminary data.</text>
</comment>
<proteinExistence type="predicted"/>
<sequence length="369" mass="42100">MSTFMNCTRCEICAAALNIYAPMSFVHFSLLFRLILGPIVTLGILILTLAIFRTKTLHYNARLLLMCMTISVIVCNIGVLLDAIYKLLISFVLPEEIRCEYQVYKPQYIFAMRSLHTGGGMGLALSTFFLAAERTLATITYVTYEQNVRRWVGIALAVVQILLCLPLSIRTSPPPQFYPYVTPYIGNSERTIVFGNILVGINIFALLVYTTLYLVNRRRRRFLSDSHLRVLSIRFQLRENIATTRLMTPVMAVVTIMTTSAQWVFYTYLPILNRETVVTSKVLEQVTRYAPYGEFQLSMMPVLALLLVLLLPCFNLHIKRSFVRISHLKMCFPEDPPSIDTVTAEQARDLYFAKLKGQCYDNAVPRAQL</sequence>
<protein>
    <recommendedName>
        <fullName evidence="8">7 transmembrane receptor</fullName>
    </recommendedName>
</protein>
<dbReference type="Pfam" id="PF10292">
    <property type="entry name" value="7TM_GPCR_Srab"/>
    <property type="match status" value="1"/>
</dbReference>
<comment type="subcellular location">
    <subcellularLocation>
        <location evidence="1">Membrane</location>
        <topology evidence="1">Multi-pass membrane protein</topology>
    </subcellularLocation>
</comment>
<feature type="transmembrane region" description="Helical" evidence="5">
    <location>
        <begin position="30"/>
        <end position="51"/>
    </location>
</feature>
<name>A0ABR1EAN6_NECAM</name>
<evidence type="ECO:0008006" key="8">
    <source>
        <dbReference type="Google" id="ProtNLM"/>
    </source>
</evidence>
<organism evidence="6 7">
    <name type="scientific">Necator americanus</name>
    <name type="common">Human hookworm</name>
    <dbReference type="NCBI Taxonomy" id="51031"/>
    <lineage>
        <taxon>Eukaryota</taxon>
        <taxon>Metazoa</taxon>
        <taxon>Ecdysozoa</taxon>
        <taxon>Nematoda</taxon>
        <taxon>Chromadorea</taxon>
        <taxon>Rhabditida</taxon>
        <taxon>Rhabditina</taxon>
        <taxon>Rhabditomorpha</taxon>
        <taxon>Strongyloidea</taxon>
        <taxon>Ancylostomatidae</taxon>
        <taxon>Bunostominae</taxon>
        <taxon>Necator</taxon>
    </lineage>
</organism>
<feature type="transmembrane region" description="Helical" evidence="5">
    <location>
        <begin position="192"/>
        <end position="215"/>
    </location>
</feature>
<dbReference type="InterPro" id="IPR019408">
    <property type="entry name" value="7TM_GPCR_serpentine_rcpt_Srab"/>
</dbReference>
<evidence type="ECO:0000256" key="1">
    <source>
        <dbReference type="ARBA" id="ARBA00004141"/>
    </source>
</evidence>
<accession>A0ABR1EAN6</accession>
<dbReference type="PANTHER" id="PTHR46561">
    <property type="entry name" value="SERPENTINE RECEPTOR, CLASS AB (CLASS A-LIKE)-RELATED"/>
    <property type="match status" value="1"/>
</dbReference>
<evidence type="ECO:0000313" key="7">
    <source>
        <dbReference type="Proteomes" id="UP001303046"/>
    </source>
</evidence>
<dbReference type="EMBL" id="JAVFWL010000006">
    <property type="protein sequence ID" value="KAK6759747.1"/>
    <property type="molecule type" value="Genomic_DNA"/>
</dbReference>
<dbReference type="Proteomes" id="UP001303046">
    <property type="component" value="Unassembled WGS sequence"/>
</dbReference>